<gene>
    <name evidence="2" type="ORF">PBIL07802_LOCUS13290</name>
</gene>
<dbReference type="EMBL" id="HBIB01020549">
    <property type="protein sequence ID" value="CAE0251083.1"/>
    <property type="molecule type" value="Transcribed_RNA"/>
</dbReference>
<feature type="region of interest" description="Disordered" evidence="1">
    <location>
        <begin position="1"/>
        <end position="44"/>
    </location>
</feature>
<accession>A0A7S3D9X9</accession>
<dbReference type="AlphaFoldDB" id="A0A7S3D9X9"/>
<evidence type="ECO:0000256" key="1">
    <source>
        <dbReference type="SAM" id="MobiDB-lite"/>
    </source>
</evidence>
<proteinExistence type="predicted"/>
<sequence>MEPPVYSIPPLEFAPAVPKPQEESSAEASKEGGGGGDVGSATASVVDVQQDRKYDLGEEEERARVLVCLIWCGHGAPCILHPSARVCACCAEATGGEQC</sequence>
<name>A0A7S3D9X9_9EUKA</name>
<reference evidence="2" key="1">
    <citation type="submission" date="2021-01" db="EMBL/GenBank/DDBJ databases">
        <authorList>
            <person name="Corre E."/>
            <person name="Pelletier E."/>
            <person name="Niang G."/>
            <person name="Scheremetjew M."/>
            <person name="Finn R."/>
            <person name="Kale V."/>
            <person name="Holt S."/>
            <person name="Cochrane G."/>
            <person name="Meng A."/>
            <person name="Brown T."/>
            <person name="Cohen L."/>
        </authorList>
    </citation>
    <scope>NUCLEOTIDE SEQUENCE</scope>
    <source>
        <strain evidence="2">NIES-2562</strain>
    </source>
</reference>
<organism evidence="2">
    <name type="scientific">Palpitomonas bilix</name>
    <dbReference type="NCBI Taxonomy" id="652834"/>
    <lineage>
        <taxon>Eukaryota</taxon>
        <taxon>Eukaryota incertae sedis</taxon>
    </lineage>
</organism>
<evidence type="ECO:0000313" key="2">
    <source>
        <dbReference type="EMBL" id="CAE0251083.1"/>
    </source>
</evidence>
<protein>
    <submittedName>
        <fullName evidence="2">Uncharacterized protein</fullName>
    </submittedName>
</protein>